<feature type="domain" description="DUF547" evidence="2">
    <location>
        <begin position="237"/>
        <end position="338"/>
    </location>
</feature>
<dbReference type="PANTHER" id="PTHR23054:SF15">
    <property type="entry name" value="OS08G0515700 PROTEIN"/>
    <property type="match status" value="1"/>
</dbReference>
<proteinExistence type="predicted"/>
<dbReference type="EMBL" id="JBAMMX010000006">
    <property type="protein sequence ID" value="KAK6939144.1"/>
    <property type="molecule type" value="Genomic_DNA"/>
</dbReference>
<gene>
    <name evidence="3" type="ORF">RJ641_032652</name>
</gene>
<feature type="region of interest" description="Disordered" evidence="1">
    <location>
        <begin position="197"/>
        <end position="217"/>
    </location>
</feature>
<reference evidence="3 4" key="1">
    <citation type="submission" date="2023-12" db="EMBL/GenBank/DDBJ databases">
        <title>A high-quality genome assembly for Dillenia turbinata (Dilleniales).</title>
        <authorList>
            <person name="Chanderbali A."/>
        </authorList>
    </citation>
    <scope>NUCLEOTIDE SEQUENCE [LARGE SCALE GENOMIC DNA]</scope>
    <source>
        <strain evidence="3">LSX21</strain>
        <tissue evidence="3">Leaf</tissue>
    </source>
</reference>
<comment type="caution">
    <text evidence="3">The sequence shown here is derived from an EMBL/GenBank/DDBJ whole genome shotgun (WGS) entry which is preliminary data.</text>
</comment>
<sequence>SDASKPHKFPRTFLSPKPKSHIAKREGESKTGDYISQFFDLRHHQSSVELMGEIAELEVEIIQLERFLLSLYQKAFGQHVPTLAEYSGTHLQCQIGMGLQAVTNEVRTKLDPNMVQCDKIFHHQTSSPSCWDSTKSSDGRTAASPTALPAMNIPFKLQNFVYVKLSEDMISCMSSIYCQLAEPPLAHGGHLASPMSSLSSSSTFSTQKHNDSWSPQSSEETTVHCRLLAFNEENGPYNAMLEAFLVYGTHNNQAKNATILKLTMSGDIPLMLTSYNAPFSESIRTNLHRRKSKPGVVKHVYAIENPEPLVHFALCLGAFSDPAVRKYTANNMVEDLRLAR</sequence>
<dbReference type="Pfam" id="PF04784">
    <property type="entry name" value="DUF547"/>
    <property type="match status" value="1"/>
</dbReference>
<name>A0AAN8VS75_9MAGN</name>
<accession>A0AAN8VS75</accession>
<feature type="non-terminal residue" evidence="3">
    <location>
        <position position="1"/>
    </location>
</feature>
<keyword evidence="4" id="KW-1185">Reference proteome</keyword>
<evidence type="ECO:0000259" key="2">
    <source>
        <dbReference type="Pfam" id="PF04784"/>
    </source>
</evidence>
<dbReference type="Proteomes" id="UP001370490">
    <property type="component" value="Unassembled WGS sequence"/>
</dbReference>
<feature type="compositionally biased region" description="Basic residues" evidence="1">
    <location>
        <begin position="1"/>
        <end position="10"/>
    </location>
</feature>
<evidence type="ECO:0000256" key="1">
    <source>
        <dbReference type="SAM" id="MobiDB-lite"/>
    </source>
</evidence>
<feature type="region of interest" description="Disordered" evidence="1">
    <location>
        <begin position="1"/>
        <end position="27"/>
    </location>
</feature>
<dbReference type="AlphaFoldDB" id="A0AAN8VS75"/>
<feature type="compositionally biased region" description="Polar residues" evidence="1">
    <location>
        <begin position="124"/>
        <end position="136"/>
    </location>
</feature>
<organism evidence="3 4">
    <name type="scientific">Dillenia turbinata</name>
    <dbReference type="NCBI Taxonomy" id="194707"/>
    <lineage>
        <taxon>Eukaryota</taxon>
        <taxon>Viridiplantae</taxon>
        <taxon>Streptophyta</taxon>
        <taxon>Embryophyta</taxon>
        <taxon>Tracheophyta</taxon>
        <taxon>Spermatophyta</taxon>
        <taxon>Magnoliopsida</taxon>
        <taxon>eudicotyledons</taxon>
        <taxon>Gunneridae</taxon>
        <taxon>Pentapetalae</taxon>
        <taxon>Dilleniales</taxon>
        <taxon>Dilleniaceae</taxon>
        <taxon>Dillenia</taxon>
    </lineage>
</organism>
<evidence type="ECO:0000313" key="3">
    <source>
        <dbReference type="EMBL" id="KAK6939144.1"/>
    </source>
</evidence>
<evidence type="ECO:0000313" key="4">
    <source>
        <dbReference type="Proteomes" id="UP001370490"/>
    </source>
</evidence>
<feature type="region of interest" description="Disordered" evidence="1">
    <location>
        <begin position="124"/>
        <end position="143"/>
    </location>
</feature>
<dbReference type="PANTHER" id="PTHR23054">
    <property type="entry name" value="TERNARY COMPLEX FACTOR MIP1, LEUCINE-ZIPPER-RELATED"/>
    <property type="match status" value="1"/>
</dbReference>
<dbReference type="InterPro" id="IPR006869">
    <property type="entry name" value="DUF547"/>
</dbReference>
<protein>
    <recommendedName>
        <fullName evidence="2">DUF547 domain-containing protein</fullName>
    </recommendedName>
</protein>